<feature type="transmembrane region" description="Helical" evidence="1">
    <location>
        <begin position="16"/>
        <end position="38"/>
    </location>
</feature>
<keyword evidence="1" id="KW-1133">Transmembrane helix</keyword>
<gene>
    <name evidence="2" type="ORF">CIRG_00471</name>
</gene>
<dbReference type="EMBL" id="DS028093">
    <property type="protein sequence ID" value="KMP00329.1"/>
    <property type="molecule type" value="Genomic_DNA"/>
</dbReference>
<accession>A0A0J6XZW8</accession>
<proteinExistence type="predicted"/>
<keyword evidence="1" id="KW-0472">Membrane</keyword>
<reference evidence="3" key="1">
    <citation type="journal article" date="2010" name="Genome Res.">
        <title>Population genomic sequencing of Coccidioides fungi reveals recent hybridization and transposon control.</title>
        <authorList>
            <person name="Neafsey D.E."/>
            <person name="Barker B.M."/>
            <person name="Sharpton T.J."/>
            <person name="Stajich J.E."/>
            <person name="Park D.J."/>
            <person name="Whiston E."/>
            <person name="Hung C.-Y."/>
            <person name="McMahan C."/>
            <person name="White J."/>
            <person name="Sykes S."/>
            <person name="Heiman D."/>
            <person name="Young S."/>
            <person name="Zeng Q."/>
            <person name="Abouelleil A."/>
            <person name="Aftuck L."/>
            <person name="Bessette D."/>
            <person name="Brown A."/>
            <person name="FitzGerald M."/>
            <person name="Lui A."/>
            <person name="Macdonald J.P."/>
            <person name="Priest M."/>
            <person name="Orbach M.J."/>
            <person name="Galgiani J.N."/>
            <person name="Kirkland T.N."/>
            <person name="Cole G.T."/>
            <person name="Birren B.W."/>
            <person name="Henn M.R."/>
            <person name="Taylor J.W."/>
            <person name="Rounsley S.D."/>
        </authorList>
    </citation>
    <scope>NUCLEOTIDE SEQUENCE [LARGE SCALE GENOMIC DNA]</scope>
    <source>
        <strain evidence="3">RMSCC 2394</strain>
    </source>
</reference>
<organism evidence="2 3">
    <name type="scientific">Coccidioides immitis RMSCC 2394</name>
    <dbReference type="NCBI Taxonomy" id="404692"/>
    <lineage>
        <taxon>Eukaryota</taxon>
        <taxon>Fungi</taxon>
        <taxon>Dikarya</taxon>
        <taxon>Ascomycota</taxon>
        <taxon>Pezizomycotina</taxon>
        <taxon>Eurotiomycetes</taxon>
        <taxon>Eurotiomycetidae</taxon>
        <taxon>Onygenales</taxon>
        <taxon>Onygenaceae</taxon>
        <taxon>Coccidioides</taxon>
    </lineage>
</organism>
<dbReference type="Proteomes" id="UP000054565">
    <property type="component" value="Unassembled WGS sequence"/>
</dbReference>
<protein>
    <submittedName>
        <fullName evidence="2">Uncharacterized protein</fullName>
    </submittedName>
</protein>
<evidence type="ECO:0000313" key="3">
    <source>
        <dbReference type="Proteomes" id="UP000054565"/>
    </source>
</evidence>
<keyword evidence="1" id="KW-0812">Transmembrane</keyword>
<dbReference type="AlphaFoldDB" id="A0A0J6XZW8"/>
<evidence type="ECO:0000313" key="2">
    <source>
        <dbReference type="EMBL" id="KMP00329.1"/>
    </source>
</evidence>
<evidence type="ECO:0000256" key="1">
    <source>
        <dbReference type="SAM" id="Phobius"/>
    </source>
</evidence>
<name>A0A0J6XZW8_COCIT</name>
<sequence>MGIIILLVFALDPVQGMGIVILLVFALDPVETISLLAWNGKRSGKRRRSAEQGNKCLRKQHDCKPRDAGGFCDPVDANNRISIAKVVYIDRAAADTLNDPGRARCGVQ</sequence>